<keyword evidence="4" id="KW-1003">Cell membrane</keyword>
<evidence type="ECO:0000256" key="6">
    <source>
        <dbReference type="ARBA" id="ARBA00022989"/>
    </source>
</evidence>
<dbReference type="PANTHER" id="PTHR32507:SF0">
    <property type="entry name" value="NA(+)_H(+) ANTIPORTER 2-RELATED"/>
    <property type="match status" value="1"/>
</dbReference>
<evidence type="ECO:0000313" key="12">
    <source>
        <dbReference type="Proteomes" id="UP000319449"/>
    </source>
</evidence>
<evidence type="ECO:0000313" key="11">
    <source>
        <dbReference type="EMBL" id="TWJ17785.1"/>
    </source>
</evidence>
<name>A0A562VIP3_9BACT</name>
<dbReference type="AlphaFoldDB" id="A0A562VIP3"/>
<dbReference type="OrthoDB" id="9810759at2"/>
<feature type="domain" description="Cation/H+ exchanger transmembrane" evidence="10">
    <location>
        <begin position="24"/>
        <end position="403"/>
    </location>
</feature>
<keyword evidence="3" id="KW-0050">Antiport</keyword>
<accession>A0A562VIP3</accession>
<evidence type="ECO:0000256" key="4">
    <source>
        <dbReference type="ARBA" id="ARBA00022475"/>
    </source>
</evidence>
<keyword evidence="12" id="KW-1185">Reference proteome</keyword>
<dbReference type="InterPro" id="IPR006153">
    <property type="entry name" value="Cation/H_exchanger_TM"/>
</dbReference>
<evidence type="ECO:0000256" key="3">
    <source>
        <dbReference type="ARBA" id="ARBA00022449"/>
    </source>
</evidence>
<feature type="transmembrane region" description="Helical" evidence="9">
    <location>
        <begin position="284"/>
        <end position="306"/>
    </location>
</feature>
<proteinExistence type="predicted"/>
<keyword evidence="8 9" id="KW-0472">Membrane</keyword>
<dbReference type="RefSeq" id="WP_145024009.1">
    <property type="nucleotide sequence ID" value="NZ_VLLN01000019.1"/>
</dbReference>
<dbReference type="Pfam" id="PF00999">
    <property type="entry name" value="Na_H_Exchanger"/>
    <property type="match status" value="1"/>
</dbReference>
<protein>
    <submittedName>
        <fullName evidence="11">Sodium/proton antiporter, CPA1 family (TC 2.A.36)</fullName>
    </submittedName>
</protein>
<dbReference type="Proteomes" id="UP000319449">
    <property type="component" value="Unassembled WGS sequence"/>
</dbReference>
<comment type="caution">
    <text evidence="11">The sequence shown here is derived from an EMBL/GenBank/DDBJ whole genome shotgun (WGS) entry which is preliminary data.</text>
</comment>
<evidence type="ECO:0000256" key="7">
    <source>
        <dbReference type="ARBA" id="ARBA00023065"/>
    </source>
</evidence>
<gene>
    <name evidence="11" type="ORF">JN12_02904</name>
</gene>
<feature type="transmembrane region" description="Helical" evidence="9">
    <location>
        <begin position="196"/>
        <end position="218"/>
    </location>
</feature>
<evidence type="ECO:0000256" key="8">
    <source>
        <dbReference type="ARBA" id="ARBA00023136"/>
    </source>
</evidence>
<dbReference type="InterPro" id="IPR038770">
    <property type="entry name" value="Na+/solute_symporter_sf"/>
</dbReference>
<keyword evidence="7" id="KW-0406">Ion transport</keyword>
<feature type="transmembrane region" description="Helical" evidence="9">
    <location>
        <begin position="163"/>
        <end position="184"/>
    </location>
</feature>
<comment type="subcellular location">
    <subcellularLocation>
        <location evidence="1">Cell membrane</location>
        <topology evidence="1">Multi-pass membrane protein</topology>
    </subcellularLocation>
</comment>
<feature type="transmembrane region" description="Helical" evidence="9">
    <location>
        <begin position="92"/>
        <end position="116"/>
    </location>
</feature>
<evidence type="ECO:0000256" key="9">
    <source>
        <dbReference type="SAM" id="Phobius"/>
    </source>
</evidence>
<dbReference type="Gene3D" id="1.20.1530.20">
    <property type="match status" value="1"/>
</dbReference>
<feature type="transmembrane region" description="Helical" evidence="9">
    <location>
        <begin position="225"/>
        <end position="242"/>
    </location>
</feature>
<keyword evidence="6 9" id="KW-1133">Transmembrane helix</keyword>
<feature type="transmembrane region" description="Helical" evidence="9">
    <location>
        <begin position="38"/>
        <end position="56"/>
    </location>
</feature>
<evidence type="ECO:0000256" key="5">
    <source>
        <dbReference type="ARBA" id="ARBA00022692"/>
    </source>
</evidence>
<keyword evidence="2" id="KW-0813">Transport</keyword>
<keyword evidence="5 9" id="KW-0812">Transmembrane</keyword>
<feature type="transmembrane region" description="Helical" evidence="9">
    <location>
        <begin position="312"/>
        <end position="337"/>
    </location>
</feature>
<feature type="transmembrane region" description="Helical" evidence="9">
    <location>
        <begin position="376"/>
        <end position="396"/>
    </location>
</feature>
<dbReference type="PANTHER" id="PTHR32507">
    <property type="entry name" value="NA(+)/H(+) ANTIPORTER 1"/>
    <property type="match status" value="1"/>
</dbReference>
<feature type="transmembrane region" description="Helical" evidence="9">
    <location>
        <begin position="248"/>
        <end position="264"/>
    </location>
</feature>
<evidence type="ECO:0000256" key="1">
    <source>
        <dbReference type="ARBA" id="ARBA00004651"/>
    </source>
</evidence>
<organism evidence="11 12">
    <name type="scientific">Geobacter argillaceus</name>
    <dbReference type="NCBI Taxonomy" id="345631"/>
    <lineage>
        <taxon>Bacteria</taxon>
        <taxon>Pseudomonadati</taxon>
        <taxon>Thermodesulfobacteriota</taxon>
        <taxon>Desulfuromonadia</taxon>
        <taxon>Geobacterales</taxon>
        <taxon>Geobacteraceae</taxon>
        <taxon>Geobacter</taxon>
    </lineage>
</organism>
<sequence>MESTAIHAAKQILFIVGIILLAGSFSGILAQKFKVPDVVVFLLIGIGLGPELAGVIDVRADSTINQLILIFGSSYILFDGGAGLRLKVLKEVWITIVIISTVGVLITTAIAGLAALQFLGMPLITALLLGSTIASTDPATLVPVFKQVRIKDRVAQTVMSESAFNDAMGAIVTFTIMGVALGTGGPFSLGAATFSLVSNALIGVLIGGVLGYAAAFLIAHEKFGFLLEYAPLVTLMAVVGAYMSAESMHASGFMAVFVFGIMLGNKDTFGFTMEEQEQEKLEDFVLTTSLIMRMFIFILLGSQVNFALIGKYLWGGIALVLVFMFIARPVTVFCCALPDRRTRWSLKEMLFMSWTRETGVIPGALAGMLLGMKVPGGEIIASVTFITILLTILIQATTTRWLAGKLGLLLDEPQIPLRSFNGNDLPTPE</sequence>
<feature type="transmembrane region" description="Helical" evidence="9">
    <location>
        <begin position="12"/>
        <end position="31"/>
    </location>
</feature>
<evidence type="ECO:0000259" key="10">
    <source>
        <dbReference type="Pfam" id="PF00999"/>
    </source>
</evidence>
<dbReference type="GO" id="GO:0005886">
    <property type="term" value="C:plasma membrane"/>
    <property type="evidence" value="ECO:0007669"/>
    <property type="project" value="UniProtKB-SubCell"/>
</dbReference>
<dbReference type="EMBL" id="VLLN01000019">
    <property type="protein sequence ID" value="TWJ17785.1"/>
    <property type="molecule type" value="Genomic_DNA"/>
</dbReference>
<dbReference type="GO" id="GO:1902600">
    <property type="term" value="P:proton transmembrane transport"/>
    <property type="evidence" value="ECO:0007669"/>
    <property type="project" value="InterPro"/>
</dbReference>
<evidence type="ECO:0000256" key="2">
    <source>
        <dbReference type="ARBA" id="ARBA00022448"/>
    </source>
</evidence>
<dbReference type="GO" id="GO:0015297">
    <property type="term" value="F:antiporter activity"/>
    <property type="evidence" value="ECO:0007669"/>
    <property type="project" value="UniProtKB-KW"/>
</dbReference>
<reference evidence="11 12" key="1">
    <citation type="submission" date="2019-07" db="EMBL/GenBank/DDBJ databases">
        <title>Genomic Encyclopedia of Archaeal and Bacterial Type Strains, Phase II (KMG-II): from individual species to whole genera.</title>
        <authorList>
            <person name="Goeker M."/>
        </authorList>
    </citation>
    <scope>NUCLEOTIDE SEQUENCE [LARGE SCALE GENOMIC DNA]</scope>
    <source>
        <strain evidence="11 12">ATCC BAA-1139</strain>
    </source>
</reference>